<feature type="domain" description="Sialate O-acetylesterase" evidence="2">
    <location>
        <begin position="147"/>
        <end position="357"/>
    </location>
</feature>
<protein>
    <recommendedName>
        <fullName evidence="2">Sialate O-acetylesterase domain-containing protein</fullName>
    </recommendedName>
</protein>
<organism evidence="3 4">
    <name type="scientific">Pygocentrus nattereri</name>
    <name type="common">Red-bellied piranha</name>
    <dbReference type="NCBI Taxonomy" id="42514"/>
    <lineage>
        <taxon>Eukaryota</taxon>
        <taxon>Metazoa</taxon>
        <taxon>Chordata</taxon>
        <taxon>Craniata</taxon>
        <taxon>Vertebrata</taxon>
        <taxon>Euteleostomi</taxon>
        <taxon>Actinopterygii</taxon>
        <taxon>Neopterygii</taxon>
        <taxon>Teleostei</taxon>
        <taxon>Ostariophysi</taxon>
        <taxon>Characiformes</taxon>
        <taxon>Characoidei</taxon>
        <taxon>Pygocentrus</taxon>
    </lineage>
</organism>
<dbReference type="GO" id="GO:0001681">
    <property type="term" value="F:sialate O-acetylesterase activity"/>
    <property type="evidence" value="ECO:0007669"/>
    <property type="project" value="InterPro"/>
</dbReference>
<dbReference type="SUPFAM" id="SSF52266">
    <property type="entry name" value="SGNH hydrolase"/>
    <property type="match status" value="1"/>
</dbReference>
<dbReference type="PANTHER" id="PTHR22901">
    <property type="entry name" value="SIALATE O-ACETYLESTERASE"/>
    <property type="match status" value="1"/>
</dbReference>
<sequence>MLSCEDVSCDARVALFEAVAEALPRRVEAEMWSSVCIWLFFCAFTPGSSEKLNLGDGFSFASYYGDHMVLQRAPERAVVWGYARNGNEVEISLIGPQSKQVNSTPIINGIWKMVLDAVQAGGPYNLTAVKRGGAAAKIVLTDILFGDVWLCGGQSNMAFTLAQVNNATEELDLVYKFPNVRVFQAALEQSRVELLNLAGVAVPWSRPTREILGGKDFTHFSAVCWLFGRYLYETLNYPIGLVASSWGGTPIETWSSPRALHMCGIKTFENRSHISKQKWASSVLWNAMIHPLLNMTIKGAIWYQGEANAEYDQAKYSCTFPTLIDDWRMAFHQGSEGQTAQDFPFGFVQLCTFRKNVNDGFPEIRWHQTADYGFVPNERMKKTFMAVAIDLPDEKSPWGSIHPQDKQDVALRLVKGARAVAYGEKVHYQGPLVSNVLINKIFLNVTFNDRIKATLSNNTFEICCSKEKKPCAEGSEWFAAPMKGQGSNYVLVSIAPCPVDNVAALRYSWRDWPCAFKACPIYCADGDLPAPPFTINRRPSSS</sequence>
<keyword evidence="1" id="KW-0378">Hydrolase</keyword>
<dbReference type="Proteomes" id="UP001501920">
    <property type="component" value="Chromosome 7"/>
</dbReference>
<dbReference type="STRING" id="42514.ENSPNAP00000013179"/>
<keyword evidence="4" id="KW-1185">Reference proteome</keyword>
<dbReference type="Ensembl" id="ENSPNAT00000036811.2">
    <property type="protein sequence ID" value="ENSPNAP00000013179.1"/>
    <property type="gene ID" value="ENSPNAG00000019007.2"/>
</dbReference>
<evidence type="ECO:0000313" key="4">
    <source>
        <dbReference type="Proteomes" id="UP001501920"/>
    </source>
</evidence>
<dbReference type="GeneTree" id="ENSGT00390000010608"/>
<dbReference type="Pfam" id="PF03629">
    <property type="entry name" value="SASA"/>
    <property type="match status" value="1"/>
</dbReference>
<reference evidence="3" key="3">
    <citation type="submission" date="2025-09" db="UniProtKB">
        <authorList>
            <consortium name="Ensembl"/>
        </authorList>
    </citation>
    <scope>IDENTIFICATION</scope>
</reference>
<accession>A0A3B4CRJ7</accession>
<reference evidence="3" key="2">
    <citation type="submission" date="2025-08" db="UniProtKB">
        <authorList>
            <consortium name="Ensembl"/>
        </authorList>
    </citation>
    <scope>IDENTIFICATION</scope>
</reference>
<dbReference type="InterPro" id="IPR036514">
    <property type="entry name" value="SGNH_hydro_sf"/>
</dbReference>
<dbReference type="InterPro" id="IPR005181">
    <property type="entry name" value="SASA"/>
</dbReference>
<dbReference type="InterPro" id="IPR039329">
    <property type="entry name" value="SIAE"/>
</dbReference>
<evidence type="ECO:0000259" key="2">
    <source>
        <dbReference type="Pfam" id="PF03629"/>
    </source>
</evidence>
<name>A0A3B4CRJ7_PYGNA</name>
<evidence type="ECO:0000313" key="3">
    <source>
        <dbReference type="Ensembl" id="ENSPNAP00000013179.1"/>
    </source>
</evidence>
<dbReference type="Gene3D" id="3.40.50.1110">
    <property type="entry name" value="SGNH hydrolase"/>
    <property type="match status" value="1"/>
</dbReference>
<dbReference type="PANTHER" id="PTHR22901:SF0">
    <property type="entry name" value="SIALATE O-ACETYLESTERASE"/>
    <property type="match status" value="1"/>
</dbReference>
<dbReference type="GO" id="GO:0005975">
    <property type="term" value="P:carbohydrate metabolic process"/>
    <property type="evidence" value="ECO:0007669"/>
    <property type="project" value="TreeGrafter"/>
</dbReference>
<dbReference type="AlphaFoldDB" id="A0A3B4CRJ7"/>
<proteinExistence type="predicted"/>
<dbReference type="OMA" id="PCEFKAC"/>
<reference evidence="3 4" key="1">
    <citation type="submission" date="2020-10" db="EMBL/GenBank/DDBJ databases">
        <title>Pygocentrus nattereri (red-bellied piranha) genome, fPygNat1, primary haplotype.</title>
        <authorList>
            <person name="Myers G."/>
            <person name="Meyer A."/>
            <person name="Karagic N."/>
            <person name="Pippel M."/>
            <person name="Winkler S."/>
            <person name="Tracey A."/>
            <person name="Wood J."/>
            <person name="Formenti G."/>
            <person name="Howe K."/>
            <person name="Fedrigo O."/>
            <person name="Jarvis E.D."/>
        </authorList>
    </citation>
    <scope>NUCLEOTIDE SEQUENCE [LARGE SCALE GENOMIC DNA]</scope>
</reference>
<evidence type="ECO:0000256" key="1">
    <source>
        <dbReference type="ARBA" id="ARBA00022801"/>
    </source>
</evidence>
<gene>
    <name evidence="3" type="primary">SIAE</name>
</gene>